<keyword evidence="4" id="KW-1185">Reference proteome</keyword>
<organism evidence="3 4">
    <name type="scientific">Propioniciclava flava</name>
    <dbReference type="NCBI Taxonomy" id="2072026"/>
    <lineage>
        <taxon>Bacteria</taxon>
        <taxon>Bacillati</taxon>
        <taxon>Actinomycetota</taxon>
        <taxon>Actinomycetes</taxon>
        <taxon>Propionibacteriales</taxon>
        <taxon>Propionibacteriaceae</taxon>
        <taxon>Propioniciclava</taxon>
    </lineage>
</organism>
<comment type="caution">
    <text evidence="3">The sequence shown here is derived from an EMBL/GenBank/DDBJ whole genome shotgun (WGS) entry which is preliminary data.</text>
</comment>
<name>A0A4Q2EDJ9_9ACTN</name>
<feature type="compositionally biased region" description="Basic and acidic residues" evidence="1">
    <location>
        <begin position="235"/>
        <end position="244"/>
    </location>
</feature>
<evidence type="ECO:0000313" key="4">
    <source>
        <dbReference type="Proteomes" id="UP000290624"/>
    </source>
</evidence>
<protein>
    <recommendedName>
        <fullName evidence="2">ApeA N-terminal domain-containing protein</fullName>
    </recommendedName>
</protein>
<evidence type="ECO:0000313" key="3">
    <source>
        <dbReference type="EMBL" id="RXW31527.1"/>
    </source>
</evidence>
<dbReference type="Proteomes" id="UP000290624">
    <property type="component" value="Unassembled WGS sequence"/>
</dbReference>
<reference evidence="3 4" key="1">
    <citation type="submission" date="2018-01" db="EMBL/GenBank/DDBJ databases">
        <title>Lactibacter flavus gen. nov., sp. nov., a novel bacterium of the family Propionibacteriaceae isolated from raw milk and dairy products.</title>
        <authorList>
            <person name="Wenning M."/>
            <person name="Breitenwieser F."/>
            <person name="Huptas C."/>
            <person name="von Neubeck M."/>
            <person name="Busse H.-J."/>
            <person name="Scherer S."/>
        </authorList>
    </citation>
    <scope>NUCLEOTIDE SEQUENCE [LARGE SCALE GENOMIC DNA]</scope>
    <source>
        <strain evidence="3 4">VG341</strain>
    </source>
</reference>
<dbReference type="InterPro" id="IPR041223">
    <property type="entry name" value="ApeA_NTD"/>
</dbReference>
<dbReference type="Pfam" id="PF18862">
    <property type="entry name" value="ApeA_NTD1"/>
    <property type="match status" value="1"/>
</dbReference>
<sequence length="435" mass="49364">MGWIHTERNRESVIEGWTLQADGELFRLIHASRGFFGLRDQVTRWASDGSTGWGDDPDRTKYQYGPPEILWFVDSSGCVTLTKPAGFGHRRSGYGDRVELRYRRAVLGGPTLTDYRRINGLRSELPGLRGWMAVATTQPVSTLDNEGKVVSVSFSVTAPAAVRLTRNLNLEARPSFSTRRDGDTFAVDELLYIQSQVRGPARPWDEHLVLHRAVRDLLRVSSWMPMSFGKQFASHTDDRQRTADGKSFGPRWSGVETPKSSPPPVPDRHDFLFRFGDINGGPGVRRWLRLRSDFWRGLAPLLDLVEDRRAPVDIRVAQAAIGLDAIGYQLVLESGRTPSEARRMSHESLLRRVWRDMSVHPDVKQSYWVDLGNRCYQGTKHADRESASLDELLEVEKLHQLVFRLWVAQRLGMERGVLADRLSTDSMSLSLSQNR</sequence>
<evidence type="ECO:0000256" key="1">
    <source>
        <dbReference type="SAM" id="MobiDB-lite"/>
    </source>
</evidence>
<dbReference type="AlphaFoldDB" id="A0A4Q2EDJ9"/>
<proteinExistence type="predicted"/>
<evidence type="ECO:0000259" key="2">
    <source>
        <dbReference type="Pfam" id="PF18862"/>
    </source>
</evidence>
<dbReference type="EMBL" id="PPCV01000008">
    <property type="protein sequence ID" value="RXW31527.1"/>
    <property type="molecule type" value="Genomic_DNA"/>
</dbReference>
<accession>A0A4Q2EDJ9</accession>
<feature type="region of interest" description="Disordered" evidence="1">
    <location>
        <begin position="234"/>
        <end position="266"/>
    </location>
</feature>
<gene>
    <name evidence="3" type="ORF">C1706_11685</name>
</gene>
<feature type="domain" description="ApeA N-terminal" evidence="2">
    <location>
        <begin position="56"/>
        <end position="280"/>
    </location>
</feature>